<comment type="caution">
    <text evidence="2">The sequence shown here is derived from an EMBL/GenBank/DDBJ whole genome shotgun (WGS) entry which is preliminary data.</text>
</comment>
<dbReference type="RefSeq" id="WP_167928248.1">
    <property type="nucleotide sequence ID" value="NZ_JAATVY010000029.1"/>
</dbReference>
<dbReference type="EMBL" id="JAATVY010000029">
    <property type="protein sequence ID" value="NJC73339.1"/>
    <property type="molecule type" value="Genomic_DNA"/>
</dbReference>
<keyword evidence="1" id="KW-0732">Signal</keyword>
<evidence type="ECO:0000313" key="2">
    <source>
        <dbReference type="EMBL" id="NJC73339.1"/>
    </source>
</evidence>
<accession>A0ABX0Y7T2</accession>
<dbReference type="Proteomes" id="UP000722989">
    <property type="component" value="Unassembled WGS sequence"/>
</dbReference>
<name>A0ABX0Y7T2_9ACTN</name>
<reference evidence="2 3" key="1">
    <citation type="submission" date="2020-03" db="EMBL/GenBank/DDBJ databases">
        <title>WGS of the type strain of Planosporangium spp.</title>
        <authorList>
            <person name="Thawai C."/>
        </authorList>
    </citation>
    <scope>NUCLEOTIDE SEQUENCE [LARGE SCALE GENOMIC DNA]</scope>
    <source>
        <strain evidence="2 3">TBRC 5610</strain>
    </source>
</reference>
<protein>
    <submittedName>
        <fullName evidence="2">Uncharacterized protein</fullName>
    </submittedName>
</protein>
<sequence>MTSYRIAAVAAVSSANAALSNLLYAQAVDRKSRKAPPAPKNQERK</sequence>
<feature type="chain" id="PRO_5045814208" evidence="1">
    <location>
        <begin position="18"/>
        <end position="45"/>
    </location>
</feature>
<proteinExistence type="predicted"/>
<feature type="signal peptide" evidence="1">
    <location>
        <begin position="1"/>
        <end position="17"/>
    </location>
</feature>
<keyword evidence="3" id="KW-1185">Reference proteome</keyword>
<evidence type="ECO:0000256" key="1">
    <source>
        <dbReference type="SAM" id="SignalP"/>
    </source>
</evidence>
<evidence type="ECO:0000313" key="3">
    <source>
        <dbReference type="Proteomes" id="UP000722989"/>
    </source>
</evidence>
<organism evidence="2 3">
    <name type="scientific">Planosporangium thailandense</name>
    <dbReference type="NCBI Taxonomy" id="765197"/>
    <lineage>
        <taxon>Bacteria</taxon>
        <taxon>Bacillati</taxon>
        <taxon>Actinomycetota</taxon>
        <taxon>Actinomycetes</taxon>
        <taxon>Micromonosporales</taxon>
        <taxon>Micromonosporaceae</taxon>
        <taxon>Planosporangium</taxon>
    </lineage>
</organism>
<gene>
    <name evidence="2" type="ORF">HC031_26990</name>
</gene>